<dbReference type="STRING" id="80854.MVIS_0685"/>
<dbReference type="HOGENOM" id="CLU_062016_0_0_6"/>
<dbReference type="AlphaFoldDB" id="A0A090IFX9"/>
<reference evidence="3 5" key="2">
    <citation type="submission" date="2016-11" db="EMBL/GenBank/DDBJ databases">
        <authorList>
            <person name="Klemetsen T."/>
        </authorList>
    </citation>
    <scope>NUCLEOTIDE SEQUENCE [LARGE SCALE GENOMIC DNA]</scope>
    <source>
        <strain evidence="3">MT 2528</strain>
    </source>
</reference>
<evidence type="ECO:0000313" key="5">
    <source>
        <dbReference type="Proteomes" id="UP000182660"/>
    </source>
</evidence>
<feature type="signal peptide" evidence="1">
    <location>
        <begin position="1"/>
        <end position="21"/>
    </location>
</feature>
<name>A0A090IFX9_9GAMM</name>
<dbReference type="InterPro" id="IPR000073">
    <property type="entry name" value="AB_hydrolase_1"/>
</dbReference>
<dbReference type="SUPFAM" id="SSF53474">
    <property type="entry name" value="alpha/beta-Hydrolases"/>
    <property type="match status" value="1"/>
</dbReference>
<dbReference type="PATRIC" id="fig|80854.5.peg.717"/>
<sequence length="314" mass="33849">MKRLMMIAIMLSTTFLNYANAANYTETKYPIVLVHGFLGFDNIRGLDYFYKISQTLRKDGATVFTPQVSTSNTTEIRGEQLLKQVKAFLAKSGASKVNLIGHSHGGPTARYVASVAPELVASVTSIGGVNKGSKFADLFYSVAPDGTLVNTAGTAIIGFVSQIAQFLSGGSELPVDPVGALKALTTYKSLEFNEKYPEGVPTTACGEGEPVVTSTVNGVLNKVYYYSWTGNRLITSPKDALVDLPLKAVSLLAFNGEKNDGMVSVCSTHLGKVIGVYRMNHVDEINQVLGHTALFLSVPSLYRQHANRLKRQGL</sequence>
<dbReference type="EMBL" id="FPLD01000011">
    <property type="protein sequence ID" value="SGY84425.1"/>
    <property type="molecule type" value="Genomic_DNA"/>
</dbReference>
<keyword evidence="1" id="KW-0732">Signal</keyword>
<evidence type="ECO:0000313" key="4">
    <source>
        <dbReference type="EMBL" id="SGY84425.1"/>
    </source>
</evidence>
<keyword evidence="5" id="KW-1185">Reference proteome</keyword>
<dbReference type="OrthoDB" id="2004167at2"/>
<dbReference type="GeneID" id="61294141"/>
<dbReference type="Proteomes" id="UP000182660">
    <property type="component" value="Unassembled WGS sequence"/>
</dbReference>
<dbReference type="EMBL" id="FPLJ01000013">
    <property type="protein sequence ID" value="SGY83293.1"/>
    <property type="molecule type" value="Genomic_DNA"/>
</dbReference>
<dbReference type="KEGG" id="mvs:MVIS_0685"/>
<protein>
    <submittedName>
        <fullName evidence="3 4">Lactonizing lipase</fullName>
    </submittedName>
</protein>
<evidence type="ECO:0000313" key="3">
    <source>
        <dbReference type="EMBL" id="SGY83293.1"/>
    </source>
</evidence>
<dbReference type="Pfam" id="PF00561">
    <property type="entry name" value="Abhydrolase_1"/>
    <property type="match status" value="1"/>
</dbReference>
<reference evidence="4 6" key="1">
    <citation type="submission" date="2016-11" db="EMBL/GenBank/DDBJ databases">
        <authorList>
            <person name="Jaros S."/>
            <person name="Januszkiewicz K."/>
            <person name="Wedrychowicz H."/>
        </authorList>
    </citation>
    <scope>NUCLEOTIDE SEQUENCE [LARGE SCALE GENOMIC DNA]</scope>
    <source>
        <strain evidence="4">NVI 5450</strain>
    </source>
</reference>
<dbReference type="InterPro" id="IPR029058">
    <property type="entry name" value="AB_hydrolase_fold"/>
</dbReference>
<dbReference type="Gene3D" id="3.40.50.1820">
    <property type="entry name" value="alpha/beta hydrolase"/>
    <property type="match status" value="1"/>
</dbReference>
<dbReference type="RefSeq" id="WP_045109121.1">
    <property type="nucleotide sequence ID" value="NZ_CAWQZC010000093.1"/>
</dbReference>
<organism evidence="4 6">
    <name type="scientific">Moritella viscosa</name>
    <dbReference type="NCBI Taxonomy" id="80854"/>
    <lineage>
        <taxon>Bacteria</taxon>
        <taxon>Pseudomonadati</taxon>
        <taxon>Pseudomonadota</taxon>
        <taxon>Gammaproteobacteria</taxon>
        <taxon>Alteromonadales</taxon>
        <taxon>Moritellaceae</taxon>
        <taxon>Moritella</taxon>
    </lineage>
</organism>
<feature type="domain" description="AB hydrolase-1" evidence="2">
    <location>
        <begin position="29"/>
        <end position="204"/>
    </location>
</feature>
<proteinExistence type="predicted"/>
<evidence type="ECO:0000256" key="1">
    <source>
        <dbReference type="SAM" id="SignalP"/>
    </source>
</evidence>
<evidence type="ECO:0000259" key="2">
    <source>
        <dbReference type="Pfam" id="PF00561"/>
    </source>
</evidence>
<evidence type="ECO:0000313" key="6">
    <source>
        <dbReference type="Proteomes" id="UP000183794"/>
    </source>
</evidence>
<accession>A0A090IFX9</accession>
<gene>
    <name evidence="3" type="ORF">MT2528_0408</name>
    <name evidence="4" type="ORF">NVI5450_0392</name>
</gene>
<feature type="chain" id="PRO_5015029886" evidence="1">
    <location>
        <begin position="22"/>
        <end position="314"/>
    </location>
</feature>
<dbReference type="Proteomes" id="UP000183794">
    <property type="component" value="Unassembled WGS sequence"/>
</dbReference>